<comment type="caution">
    <text evidence="1">The sequence shown here is derived from an EMBL/GenBank/DDBJ whole genome shotgun (WGS) entry which is preliminary data.</text>
</comment>
<protein>
    <submittedName>
        <fullName evidence="1">Uncharacterized protein</fullName>
    </submittedName>
</protein>
<dbReference type="AlphaFoldDB" id="A0A147GYR9"/>
<name>A0A147GYR9_9BURK</name>
<dbReference type="EMBL" id="LDSL01000057">
    <property type="protein sequence ID" value="KTT22530.1"/>
    <property type="molecule type" value="Genomic_DNA"/>
</dbReference>
<gene>
    <name evidence="1" type="ORF">NS331_09665</name>
</gene>
<evidence type="ECO:0000313" key="1">
    <source>
        <dbReference type="EMBL" id="KTT22530.1"/>
    </source>
</evidence>
<dbReference type="OrthoDB" id="10011871at2"/>
<reference evidence="1 2" key="1">
    <citation type="journal article" date="2016" name="Front. Microbiol.">
        <title>Genomic Resource of Rice Seed Associated Bacteria.</title>
        <authorList>
            <person name="Midha S."/>
            <person name="Bansal K."/>
            <person name="Sharma S."/>
            <person name="Kumar N."/>
            <person name="Patil P.P."/>
            <person name="Chaudhry V."/>
            <person name="Patil P.B."/>
        </authorList>
    </citation>
    <scope>NUCLEOTIDE SEQUENCE [LARGE SCALE GENOMIC DNA]</scope>
    <source>
        <strain evidence="1 2">NS331</strain>
    </source>
</reference>
<sequence length="85" mass="9611">MVLEINQDIIDGYFVTDAPMDFDQDCLDSSFQELLEQHGTCASLHQKAFLVNQIYPIGLRRVHDRKVSAHERVDAAGVHKMDPGI</sequence>
<dbReference type="Proteomes" id="UP000072741">
    <property type="component" value="Unassembled WGS sequence"/>
</dbReference>
<keyword evidence="2" id="KW-1185">Reference proteome</keyword>
<organism evidence="1 2">
    <name type="scientific">Pseudacidovorax intermedius</name>
    <dbReference type="NCBI Taxonomy" id="433924"/>
    <lineage>
        <taxon>Bacteria</taxon>
        <taxon>Pseudomonadati</taxon>
        <taxon>Pseudomonadota</taxon>
        <taxon>Betaproteobacteria</taxon>
        <taxon>Burkholderiales</taxon>
        <taxon>Comamonadaceae</taxon>
        <taxon>Pseudacidovorax</taxon>
    </lineage>
</organism>
<evidence type="ECO:0000313" key="2">
    <source>
        <dbReference type="Proteomes" id="UP000072741"/>
    </source>
</evidence>
<dbReference type="RefSeq" id="WP_058641796.1">
    <property type="nucleotide sequence ID" value="NZ_LDSL01000057.1"/>
</dbReference>
<accession>A0A147GYR9</accession>
<proteinExistence type="predicted"/>